<feature type="domain" description="Retrovirus-related Pol polyprotein from transposon TNT 1-94-like beta-barrel" evidence="5">
    <location>
        <begin position="310"/>
        <end position="386"/>
    </location>
</feature>
<sequence length="1241" mass="136848">MAGSSSSTASTNPLFGVQVSKKLTKGNYALWSAQVLAAIRGARLDGHITGATAAPSMEIEKTASDKTTEKIVNPAYQEWFASDQQVLGFLLSTLSRDILTQVATASTAAQAWQQVCAMFTAQTKARSLNVRLTLTNTQKGNMSISEYCGKMKALANEIASSGKPLDEEDLVAYVLNGLDDDFEPVVSAIVARNESTTMAEVYSQLLNFENRQALRQAHASVNAAARCRGVFQRGRGGGRGTRGRSNPAAPGRGRGTGGNQTRGGNDRPICQVCLKRGHVAAECWHRYDETYVPDERSAAAAAAYGIDTNWYLDTGATDHITNELDKLDVREKYKGGDKIHTASGAGMEIKHIGDSVIHTPTRELHLKNILHVPQAKKNLISAHRLAMDNFAFLEVHSNYFLIKDRVTRNTILKGRCRRRLYSLPTSPAKQVHAATTPSFSRWHSRLGHPAVPIVTRVLSKNNLPCSTVANKDSICDACQKGKSHQLPYPKSSSVSSQPLELIFSDVWGPAPISVGGKKFYNGSAERKHRHLIEVALTLLAHASMPIKFWDEAVLAAAYLINRTPSKVINFACPLEQLFKEKPNYTALRIFGCAVWPNLRPYNKHKLAFRSKRCVFLGYSNLHKGFKCLEIATGRVYVSRDVTFDESIFPFSELHSNAGARLRAEISLLPPSLVPHLSSLGGEQNNHVLNYPPNVTDQFGEENAEIGEEIVANGEENAAAAADENAAAAANGGAQDDVHGVAYDASPEHSSPVTDDATASAAEQHGNPIQEEHLVQASPQTASSTSPSVASSAGVHDDVTTDQSDQTDQAMPEAAVAPIRPKTRLQSGIRKEKSLEEAVNNKHWKEAMDAEYMALIENKTWHLVPPQKGRNVIDCKWVYKVKRKADGSLDRYKARLVAKGFKQRYGIDYEDTFSPVVKAATIRIVLSLAVSRGWSLRQLDVKNAFLHGVLEEEVYMKQPPGYEKKSMPNYVCKLDKALYGLKQAPRAWYSRLSTKLSELGFVPSKADTSLFFYKKGQVSIFLLIYVDDIIVASSVPDATSTLLQELSKDFALKDLGDLHYLLGIEVHKVKDGLMLSQEKYASDLLRRVGMYECKPVSTPLSTSEKLSVNEGTLLGPQDSTQYKSVVGALQYLTLTRPDISFSINKILLQELGVESPRAAKLWCDNLGAKYLSANPIFHARTKHIEVDFHFVRERVARKLLEIAYISTKDQVADGFTKAIPVRQMEMFKNNFNLERVRTEEEC</sequence>
<proteinExistence type="predicted"/>
<accession>Q10MB5</accession>
<dbReference type="AlphaFoldDB" id="Q10MB5"/>
<dbReference type="PANTHER" id="PTHR47481">
    <property type="match status" value="1"/>
</dbReference>
<organism evidence="7">
    <name type="scientific">Oryza sativa subsp. japonica</name>
    <name type="common">Rice</name>
    <dbReference type="NCBI Taxonomy" id="39947"/>
    <lineage>
        <taxon>Eukaryota</taxon>
        <taxon>Viridiplantae</taxon>
        <taxon>Streptophyta</taxon>
        <taxon>Embryophyta</taxon>
        <taxon>Tracheophyta</taxon>
        <taxon>Spermatophyta</taxon>
        <taxon>Magnoliopsida</taxon>
        <taxon>Liliopsida</taxon>
        <taxon>Poales</taxon>
        <taxon>Poaceae</taxon>
        <taxon>BOP clade</taxon>
        <taxon>Oryzoideae</taxon>
        <taxon>Oryzeae</taxon>
        <taxon>Oryzinae</taxon>
        <taxon>Oryza</taxon>
        <taxon>Oryza sativa</taxon>
    </lineage>
</organism>
<dbReference type="PANTHER" id="PTHR47481:SF31">
    <property type="entry name" value="OS01G0873500 PROTEIN"/>
    <property type="match status" value="1"/>
</dbReference>
<dbReference type="InterPro" id="IPR025724">
    <property type="entry name" value="GAG-pre-integrase_dom"/>
</dbReference>
<dbReference type="SUPFAM" id="SSF53098">
    <property type="entry name" value="Ribonuclease H-like"/>
    <property type="match status" value="1"/>
</dbReference>
<dbReference type="GO" id="GO:0003676">
    <property type="term" value="F:nucleic acid binding"/>
    <property type="evidence" value="ECO:0007669"/>
    <property type="project" value="InterPro"/>
</dbReference>
<feature type="domain" description="Retroviral polymerase SH3-like" evidence="6">
    <location>
        <begin position="592"/>
        <end position="652"/>
    </location>
</feature>
<dbReference type="InterPro" id="IPR013103">
    <property type="entry name" value="RVT_2"/>
</dbReference>
<dbReference type="Pfam" id="PF13976">
    <property type="entry name" value="gag_pre-integrs"/>
    <property type="match status" value="1"/>
</dbReference>
<protein>
    <submittedName>
        <fullName evidence="7">Retrotransposon protein, putative, Ty1-copia subclass</fullName>
    </submittedName>
</protein>
<reference evidence="7" key="1">
    <citation type="journal article" date="2005" name="Genome Res.">
        <title>Sequence, annotation, and analysis of synteny between rice chromosome 3 and diverged grass species.</title>
        <authorList>
            <consortium name="Rice Chromosome 3 Sequencing Consortium"/>
            <person name="Buell C.R."/>
            <person name="Yuan Q."/>
            <person name="Ouyang S."/>
            <person name="Liu J."/>
            <person name="Zhu W."/>
            <person name="Wang A."/>
            <person name="Maiti R."/>
            <person name="Haas B."/>
            <person name="Wortman J."/>
            <person name="Pertea M."/>
            <person name="Jones K.M."/>
            <person name="Kim M."/>
            <person name="Overton L."/>
            <person name="Tsitrin T."/>
            <person name="Fadrosh D."/>
            <person name="Bera J."/>
            <person name="Weaver B."/>
            <person name="Jin S."/>
            <person name="Johri S."/>
            <person name="Reardon M."/>
            <person name="Webb K."/>
            <person name="Hill J."/>
            <person name="Moffat K."/>
            <person name="Tallon L."/>
            <person name="Van Aken S."/>
            <person name="Lewis M."/>
            <person name="Utterback T."/>
            <person name="Feldblyum T."/>
            <person name="Zismann V."/>
            <person name="Iobst S."/>
            <person name="Hsiao J."/>
            <person name="de Vazeille A.R."/>
            <person name="Salzberg S.L."/>
            <person name="White O."/>
            <person name="Fraser C."/>
            <person name="Yu Y."/>
            <person name="Kim H."/>
            <person name="Rambo T."/>
            <person name="Currie J."/>
            <person name="Collura K."/>
            <person name="Kernodle-Thompson S."/>
            <person name="Wei F."/>
            <person name="Kudrna K."/>
            <person name="Ammiraju J.S."/>
            <person name="Luo M."/>
            <person name="Goicoechea J.L."/>
            <person name="Wing R.A."/>
            <person name="Henry D."/>
            <person name="Oates R."/>
            <person name="Palmer M."/>
            <person name="Pries G."/>
            <person name="Saski C."/>
            <person name="Simmons J."/>
            <person name="Soderlund C."/>
            <person name="Nelson W."/>
            <person name="de la Bastide M."/>
            <person name="Spiegel L."/>
            <person name="Nascimento L."/>
            <person name="Huang E."/>
            <person name="Preston R."/>
            <person name="Zutavern T."/>
            <person name="Palmer L."/>
            <person name="O'Shaughnessy A."/>
            <person name="Dike S."/>
            <person name="McCombie W.R."/>
            <person name="Minx P."/>
            <person name="Cordum H."/>
            <person name="Wilson R."/>
            <person name="Jin W."/>
            <person name="Lee H.R."/>
            <person name="Jiang J."/>
            <person name="Jackson S."/>
        </authorList>
    </citation>
    <scope>NUCLEOTIDE SEQUENCE [LARGE SCALE GENOMIC DNA]</scope>
</reference>
<evidence type="ECO:0000259" key="4">
    <source>
        <dbReference type="Pfam" id="PF13976"/>
    </source>
</evidence>
<dbReference type="Pfam" id="PF25597">
    <property type="entry name" value="SH3_retrovirus"/>
    <property type="match status" value="1"/>
</dbReference>
<dbReference type="iPTMnet" id="Q10MB5"/>
<feature type="region of interest" description="Disordered" evidence="2">
    <location>
        <begin position="232"/>
        <end position="266"/>
    </location>
</feature>
<keyword evidence="1" id="KW-0645">Protease</keyword>
<gene>
    <name evidence="7" type="ordered locus">LOC_Os03g20080</name>
</gene>
<dbReference type="SUPFAM" id="SSF56672">
    <property type="entry name" value="DNA/RNA polymerases"/>
    <property type="match status" value="1"/>
</dbReference>
<evidence type="ECO:0000256" key="2">
    <source>
        <dbReference type="SAM" id="MobiDB-lite"/>
    </source>
</evidence>
<keyword evidence="1" id="KW-0378">Hydrolase</keyword>
<dbReference type="InterPro" id="IPR043502">
    <property type="entry name" value="DNA/RNA_pol_sf"/>
</dbReference>
<dbReference type="Gene3D" id="3.30.420.10">
    <property type="entry name" value="Ribonuclease H-like superfamily/Ribonuclease H"/>
    <property type="match status" value="1"/>
</dbReference>
<evidence type="ECO:0000256" key="1">
    <source>
        <dbReference type="ARBA" id="ARBA00022750"/>
    </source>
</evidence>
<feature type="region of interest" description="Disordered" evidence="2">
    <location>
        <begin position="736"/>
        <end position="762"/>
    </location>
</feature>
<dbReference type="InterPro" id="IPR036397">
    <property type="entry name" value="RNaseH_sf"/>
</dbReference>
<dbReference type="Pfam" id="PF22936">
    <property type="entry name" value="Pol_BBD"/>
    <property type="match status" value="1"/>
</dbReference>
<evidence type="ECO:0000259" key="5">
    <source>
        <dbReference type="Pfam" id="PF22936"/>
    </source>
</evidence>
<dbReference type="GO" id="GO:0004190">
    <property type="term" value="F:aspartic-type endopeptidase activity"/>
    <property type="evidence" value="ECO:0007669"/>
    <property type="project" value="UniProtKB-KW"/>
</dbReference>
<feature type="compositionally biased region" description="Low complexity" evidence="2">
    <location>
        <begin position="775"/>
        <end position="792"/>
    </location>
</feature>
<reference evidence="7" key="2">
    <citation type="submission" date="2006-06" db="EMBL/GenBank/DDBJ databases">
        <authorList>
            <person name="Buell R."/>
            <person name="Wing R.A."/>
            <person name="McCombie W.A."/>
            <person name="Ouyang S."/>
        </authorList>
    </citation>
    <scope>NUCLEOTIDE SEQUENCE</scope>
</reference>
<dbReference type="Pfam" id="PF14223">
    <property type="entry name" value="Retrotran_gag_2"/>
    <property type="match status" value="1"/>
</dbReference>
<feature type="region of interest" description="Disordered" evidence="2">
    <location>
        <begin position="775"/>
        <end position="821"/>
    </location>
</feature>
<evidence type="ECO:0000259" key="6">
    <source>
        <dbReference type="Pfam" id="PF25597"/>
    </source>
</evidence>
<dbReference type="EMBL" id="DP000009">
    <property type="protein sequence ID" value="ABF95616.1"/>
    <property type="molecule type" value="Genomic_DNA"/>
</dbReference>
<feature type="compositionally biased region" description="Gly residues" evidence="2">
    <location>
        <begin position="252"/>
        <end position="261"/>
    </location>
</feature>
<dbReference type="Pfam" id="PF07727">
    <property type="entry name" value="RVT_2"/>
    <property type="match status" value="1"/>
</dbReference>
<evidence type="ECO:0000259" key="3">
    <source>
        <dbReference type="Pfam" id="PF07727"/>
    </source>
</evidence>
<feature type="domain" description="GAG-pre-integrase" evidence="4">
    <location>
        <begin position="419"/>
        <end position="483"/>
    </location>
</feature>
<dbReference type="InterPro" id="IPR012337">
    <property type="entry name" value="RNaseH-like_sf"/>
</dbReference>
<evidence type="ECO:0000313" key="7">
    <source>
        <dbReference type="EMBL" id="ABF95616.1"/>
    </source>
</evidence>
<dbReference type="InterPro" id="IPR054722">
    <property type="entry name" value="PolX-like_BBD"/>
</dbReference>
<keyword evidence="1" id="KW-0064">Aspartyl protease</keyword>
<name>Q10MB5_ORYSJ</name>
<feature type="domain" description="Reverse transcriptase Ty1/copia-type" evidence="3">
    <location>
        <begin position="857"/>
        <end position="1099"/>
    </location>
</feature>
<dbReference type="CDD" id="cd09272">
    <property type="entry name" value="RNase_HI_RT_Ty1"/>
    <property type="match status" value="1"/>
</dbReference>
<dbReference type="InterPro" id="IPR057670">
    <property type="entry name" value="SH3_retrovirus"/>
</dbReference>